<organism evidence="1 2">
    <name type="scientific">Asticcacaulis excentricus</name>
    <dbReference type="NCBI Taxonomy" id="78587"/>
    <lineage>
        <taxon>Bacteria</taxon>
        <taxon>Pseudomonadati</taxon>
        <taxon>Pseudomonadota</taxon>
        <taxon>Alphaproteobacteria</taxon>
        <taxon>Caulobacterales</taxon>
        <taxon>Caulobacteraceae</taxon>
        <taxon>Asticcacaulis</taxon>
    </lineage>
</organism>
<dbReference type="RefSeq" id="WP_126420014.1">
    <property type="nucleotide sequence ID" value="NZ_AP018827.1"/>
</dbReference>
<evidence type="ECO:0000313" key="1">
    <source>
        <dbReference type="EMBL" id="BBF79893.1"/>
    </source>
</evidence>
<name>A0A3G9G4A7_9CAUL</name>
<dbReference type="Proteomes" id="UP000278756">
    <property type="component" value="Chromosome 1"/>
</dbReference>
<accession>A0A3G9G4A7</accession>
<reference evidence="2" key="1">
    <citation type="journal article" date="2017" name="Biotechnol. Biofuels">
        <title>Evaluation of environmental bacterial communities as a factor affecting the growth of duckweed Lemna minor.</title>
        <authorList>
            <person name="Ishizawa H."/>
            <person name="Kuroda M."/>
            <person name="Morikawa M."/>
            <person name="Ike M."/>
        </authorList>
    </citation>
    <scope>NUCLEOTIDE SEQUENCE [LARGE SCALE GENOMIC DNA]</scope>
    <source>
        <strain evidence="2">M6</strain>
    </source>
</reference>
<proteinExistence type="predicted"/>
<dbReference type="AlphaFoldDB" id="A0A3G9G4A7"/>
<reference evidence="2" key="2">
    <citation type="journal article" date="2017" name="Plant Physiol. Biochem.">
        <title>Differential oxidative and antioxidative response of duckweed Lemna minor toward plant growth promoting/inhibiting bacteria.</title>
        <authorList>
            <person name="Ishizawa H."/>
            <person name="Kuroda M."/>
            <person name="Morikawa M."/>
            <person name="Ike M."/>
        </authorList>
    </citation>
    <scope>NUCLEOTIDE SEQUENCE [LARGE SCALE GENOMIC DNA]</scope>
    <source>
        <strain evidence="2">M6</strain>
    </source>
</reference>
<protein>
    <submittedName>
        <fullName evidence="1">Uncharacterized protein</fullName>
    </submittedName>
</protein>
<evidence type="ECO:0000313" key="2">
    <source>
        <dbReference type="Proteomes" id="UP000278756"/>
    </source>
</evidence>
<gene>
    <name evidence="1" type="ORF">EM6_0470</name>
</gene>
<dbReference type="EMBL" id="AP018827">
    <property type="protein sequence ID" value="BBF79893.1"/>
    <property type="molecule type" value="Genomic_DNA"/>
</dbReference>
<sequence>MTRFYYYRGWPRAFTAANLDTDPRRFPSVPRPVRHFSNVDHIAEYTVYRVNRADFQSCADADFPPGSIVYGYYSDPNEIHAVLSDGTHDFRWRYEVYRGHWRLPVDACIKGGSMRMRHEREGMHHLGNSRLQVRQNELRFGTSDGIPF</sequence>